<evidence type="ECO:0000313" key="2">
    <source>
        <dbReference type="EMBL" id="QJE73262.1"/>
    </source>
</evidence>
<evidence type="ECO:0000313" key="3">
    <source>
        <dbReference type="Proteomes" id="UP000501891"/>
    </source>
</evidence>
<dbReference type="AlphaFoldDB" id="A0A858R7N9"/>
<feature type="domain" description="Glycosyltransferase 2-like" evidence="1">
    <location>
        <begin position="90"/>
        <end position="202"/>
    </location>
</feature>
<keyword evidence="3" id="KW-1185">Reference proteome</keyword>
<dbReference type="InterPro" id="IPR029044">
    <property type="entry name" value="Nucleotide-diphossugar_trans"/>
</dbReference>
<gene>
    <name evidence="2" type="ORF">HHL28_09320</name>
</gene>
<dbReference type="PANTHER" id="PTHR43179:SF7">
    <property type="entry name" value="RHAMNOSYLTRANSFERASE WBBL"/>
    <property type="match status" value="1"/>
</dbReference>
<proteinExistence type="predicted"/>
<reference evidence="2" key="1">
    <citation type="submission" date="2020-04" db="EMBL/GenBank/DDBJ databases">
        <title>A desert anoxygenic phototrophic bacterium fixes CO2 using RubisCO under aerobic conditions.</title>
        <authorList>
            <person name="Tang K."/>
        </authorList>
    </citation>
    <scope>NUCLEOTIDE SEQUENCE [LARGE SCALE GENOMIC DNA]</scope>
    <source>
        <strain evidence="2">MIMtkB3</strain>
    </source>
</reference>
<dbReference type="KEGG" id="acru:HHL28_09320"/>
<dbReference type="Gene3D" id="3.90.550.10">
    <property type="entry name" value="Spore Coat Polysaccharide Biosynthesis Protein SpsA, Chain A"/>
    <property type="match status" value="1"/>
</dbReference>
<evidence type="ECO:0000259" key="1">
    <source>
        <dbReference type="Pfam" id="PF00535"/>
    </source>
</evidence>
<dbReference type="InterPro" id="IPR001173">
    <property type="entry name" value="Glyco_trans_2-like"/>
</dbReference>
<organism evidence="2 3">
    <name type="scientific">Aerophototrophica crusticola</name>
    <dbReference type="NCBI Taxonomy" id="1709002"/>
    <lineage>
        <taxon>Bacteria</taxon>
        <taxon>Pseudomonadati</taxon>
        <taxon>Pseudomonadota</taxon>
        <taxon>Alphaproteobacteria</taxon>
        <taxon>Rhodospirillales</taxon>
        <taxon>Rhodospirillaceae</taxon>
        <taxon>Aerophototrophica</taxon>
    </lineage>
</organism>
<dbReference type="PANTHER" id="PTHR43179">
    <property type="entry name" value="RHAMNOSYLTRANSFERASE WBBL"/>
    <property type="match status" value="1"/>
</dbReference>
<dbReference type="GO" id="GO:0016740">
    <property type="term" value="F:transferase activity"/>
    <property type="evidence" value="ECO:0007669"/>
    <property type="project" value="UniProtKB-KW"/>
</dbReference>
<dbReference type="EMBL" id="CP051775">
    <property type="protein sequence ID" value="QJE73262.1"/>
    <property type="molecule type" value="Genomic_DNA"/>
</dbReference>
<protein>
    <submittedName>
        <fullName evidence="2">Glycosyltransferase</fullName>
    </submittedName>
</protein>
<dbReference type="Proteomes" id="UP000501891">
    <property type="component" value="Chromosome"/>
</dbReference>
<dbReference type="Pfam" id="PF00535">
    <property type="entry name" value="Glycos_transf_2"/>
    <property type="match status" value="1"/>
</dbReference>
<accession>A0A858R7N9</accession>
<dbReference type="SUPFAM" id="SSF53448">
    <property type="entry name" value="Nucleotide-diphospho-sugar transferases"/>
    <property type="match status" value="1"/>
</dbReference>
<name>A0A858R7N9_9PROT</name>
<sequence>MPYALHTLDIENLPDSLALGTEENGFALVVRHRGRPAGMVMEPGKPGEVVGRGRLEALVAKAAGTSLLEQRALAALAAGEPAPPPLPVTACICTKDHPDLVERCLAALTALPEWVAEDRTTFRILVVDNAPSDGATAAVVARFPGVDYAMEPRPGLDFARNKAIAASRDGLLAYVDDDAVVTPGWLAGLRRAWADNPDAGGFTGLVLPFALETEAQVLFERRGGFGRGYRRIRHMPVDPRNRVHPCGAGTFGAGCNMAFPREVLIALGGFDEALDTGRPLPGGGDLDIFYRVVRSGRPLVYDPDYALAHEHRKDMAGLKRQYWTWGQGFMAFVTKSRRSDPAARRRFSWLIFWWLRHQGRELARALRGKGDVPVGMVVAELRGAVTGILGEYDRSLRRTAEIRRRFP</sequence>